<evidence type="ECO:0000256" key="3">
    <source>
        <dbReference type="ARBA" id="ARBA00022448"/>
    </source>
</evidence>
<dbReference type="AlphaFoldDB" id="A0A368HMM6"/>
<dbReference type="OrthoDB" id="9786910at2"/>
<dbReference type="GO" id="GO:0140359">
    <property type="term" value="F:ABC-type transporter activity"/>
    <property type="evidence" value="ECO:0007669"/>
    <property type="project" value="InterPro"/>
</dbReference>
<evidence type="ECO:0000256" key="5">
    <source>
        <dbReference type="ARBA" id="ARBA00022519"/>
    </source>
</evidence>
<feature type="transmembrane region" description="Helical" evidence="9">
    <location>
        <begin position="127"/>
        <end position="152"/>
    </location>
</feature>
<evidence type="ECO:0000256" key="2">
    <source>
        <dbReference type="ARBA" id="ARBA00007783"/>
    </source>
</evidence>
<reference evidence="11 12" key="1">
    <citation type="submission" date="2018-02" db="EMBL/GenBank/DDBJ databases">
        <title>Insights into the biology of acidophilic members of the Acidiferrobacteraceae family derived from comparative genomic analyses.</title>
        <authorList>
            <person name="Issotta F."/>
            <person name="Thyssen C."/>
            <person name="Mena C."/>
            <person name="Moya A."/>
            <person name="Bellenberg S."/>
            <person name="Sproer C."/>
            <person name="Covarrubias P.C."/>
            <person name="Sand W."/>
            <person name="Quatrini R."/>
            <person name="Vera M."/>
        </authorList>
    </citation>
    <scope>NUCLEOTIDE SEQUENCE [LARGE SCALE GENOMIC DNA]</scope>
    <source>
        <strain evidence="12">m-1</strain>
    </source>
</reference>
<gene>
    <name evidence="11" type="ORF">C4900_06035</name>
</gene>
<evidence type="ECO:0000313" key="12">
    <source>
        <dbReference type="Proteomes" id="UP000253250"/>
    </source>
</evidence>
<protein>
    <recommendedName>
        <fullName evidence="9">Transport permease protein</fullName>
    </recommendedName>
</protein>
<dbReference type="PANTHER" id="PTHR30413:SF8">
    <property type="entry name" value="TRANSPORT PERMEASE PROTEIN"/>
    <property type="match status" value="1"/>
</dbReference>
<organism evidence="11 12">
    <name type="scientific">Acidiferrobacter thiooxydans</name>
    <dbReference type="NCBI Taxonomy" id="163359"/>
    <lineage>
        <taxon>Bacteria</taxon>
        <taxon>Pseudomonadati</taxon>
        <taxon>Pseudomonadota</taxon>
        <taxon>Gammaproteobacteria</taxon>
        <taxon>Acidiferrobacterales</taxon>
        <taxon>Acidiferrobacteraceae</taxon>
        <taxon>Acidiferrobacter</taxon>
    </lineage>
</organism>
<keyword evidence="6 9" id="KW-0812">Transmembrane</keyword>
<sequence length="246" mass="27989">MVYNLIRKDFRVRYQGAALGFAWSLGNPLALIILYDVIFTHVFRSNIKDYVLYIFIGVVSYNLFSQAVLQGCESLTGASSFLQKIYFPRILVPTANVLFSLVLSIAAFLVLFAVFPLIGGVYHWDMLLYPFALALFIIFSWGIALVFSVLHVEFRDLKHLIEILLMFLFWVTPITFDVSMIHSHIFRDIIALNPLTYFFTAFHDLLYSGRIPSPSTWGLMAVFATMTATVGMSLFRAKAAQLIELL</sequence>
<evidence type="ECO:0000256" key="6">
    <source>
        <dbReference type="ARBA" id="ARBA00022692"/>
    </source>
</evidence>
<evidence type="ECO:0000256" key="8">
    <source>
        <dbReference type="ARBA" id="ARBA00023136"/>
    </source>
</evidence>
<evidence type="ECO:0000259" key="10">
    <source>
        <dbReference type="PROSITE" id="PS51012"/>
    </source>
</evidence>
<comment type="similarity">
    <text evidence="2 9">Belongs to the ABC-2 integral membrane protein family.</text>
</comment>
<dbReference type="InterPro" id="IPR047817">
    <property type="entry name" value="ABC2_TM_bact-type"/>
</dbReference>
<keyword evidence="4 9" id="KW-1003">Cell membrane</keyword>
<evidence type="ECO:0000256" key="4">
    <source>
        <dbReference type="ARBA" id="ARBA00022475"/>
    </source>
</evidence>
<feature type="transmembrane region" description="Helical" evidence="9">
    <location>
        <begin position="90"/>
        <end position="115"/>
    </location>
</feature>
<feature type="transmembrane region" description="Helical" evidence="9">
    <location>
        <begin position="12"/>
        <end position="38"/>
    </location>
</feature>
<accession>A0A368HMM6</accession>
<dbReference type="GO" id="GO:0005886">
    <property type="term" value="C:plasma membrane"/>
    <property type="evidence" value="ECO:0007669"/>
    <property type="project" value="UniProtKB-SubCell"/>
</dbReference>
<dbReference type="EMBL" id="PSYR01000001">
    <property type="protein sequence ID" value="RCN59560.1"/>
    <property type="molecule type" value="Genomic_DNA"/>
</dbReference>
<keyword evidence="5" id="KW-0997">Cell inner membrane</keyword>
<comment type="caution">
    <text evidence="11">The sequence shown here is derived from an EMBL/GenBank/DDBJ whole genome shotgun (WGS) entry which is preliminary data.</text>
</comment>
<comment type="subcellular location">
    <subcellularLocation>
        <location evidence="1 9">Cell inner membrane</location>
        <topology evidence="1 9">Multi-pass membrane protein</topology>
    </subcellularLocation>
</comment>
<dbReference type="Proteomes" id="UP000253250">
    <property type="component" value="Unassembled WGS sequence"/>
</dbReference>
<feature type="transmembrane region" description="Helical" evidence="9">
    <location>
        <begin position="216"/>
        <end position="235"/>
    </location>
</feature>
<feature type="domain" description="ABC transmembrane type-2" evidence="10">
    <location>
        <begin position="19"/>
        <end position="238"/>
    </location>
</feature>
<dbReference type="GO" id="GO:0015920">
    <property type="term" value="P:lipopolysaccharide transport"/>
    <property type="evidence" value="ECO:0007669"/>
    <property type="project" value="TreeGrafter"/>
</dbReference>
<dbReference type="Pfam" id="PF01061">
    <property type="entry name" value="ABC2_membrane"/>
    <property type="match status" value="1"/>
</dbReference>
<evidence type="ECO:0000256" key="1">
    <source>
        <dbReference type="ARBA" id="ARBA00004429"/>
    </source>
</evidence>
<evidence type="ECO:0000313" key="11">
    <source>
        <dbReference type="EMBL" id="RCN59560.1"/>
    </source>
</evidence>
<proteinExistence type="inferred from homology"/>
<name>A0A368HMM6_9GAMM</name>
<dbReference type="PROSITE" id="PS51012">
    <property type="entry name" value="ABC_TM2"/>
    <property type="match status" value="1"/>
</dbReference>
<evidence type="ECO:0000256" key="9">
    <source>
        <dbReference type="RuleBase" id="RU361157"/>
    </source>
</evidence>
<keyword evidence="3 9" id="KW-0813">Transport</keyword>
<keyword evidence="7 9" id="KW-1133">Transmembrane helix</keyword>
<keyword evidence="12" id="KW-1185">Reference proteome</keyword>
<feature type="transmembrane region" description="Helical" evidence="9">
    <location>
        <begin position="50"/>
        <end position="69"/>
    </location>
</feature>
<evidence type="ECO:0000256" key="7">
    <source>
        <dbReference type="ARBA" id="ARBA00022989"/>
    </source>
</evidence>
<dbReference type="InterPro" id="IPR013525">
    <property type="entry name" value="ABC2_TM"/>
</dbReference>
<dbReference type="PANTHER" id="PTHR30413">
    <property type="entry name" value="INNER MEMBRANE TRANSPORT PERMEASE"/>
    <property type="match status" value="1"/>
</dbReference>
<keyword evidence="8 9" id="KW-0472">Membrane</keyword>
<feature type="transmembrane region" description="Helical" evidence="9">
    <location>
        <begin position="164"/>
        <end position="185"/>
    </location>
</feature>